<gene>
    <name evidence="2" type="ORF">OSB04_007130</name>
</gene>
<dbReference type="PANTHER" id="PTHR24121:SF16">
    <property type="entry name" value="NON-SPECIFIC SERINE_THREONINE PROTEIN KINASE"/>
    <property type="match status" value="1"/>
</dbReference>
<dbReference type="Gene3D" id="1.25.40.20">
    <property type="entry name" value="Ankyrin repeat-containing domain"/>
    <property type="match status" value="1"/>
</dbReference>
<dbReference type="Proteomes" id="UP001172457">
    <property type="component" value="Chromosome 2"/>
</dbReference>
<dbReference type="AlphaFoldDB" id="A0AA38TVZ6"/>
<keyword evidence="3" id="KW-1185">Reference proteome</keyword>
<dbReference type="SMART" id="SM00248">
    <property type="entry name" value="ANK"/>
    <property type="match status" value="3"/>
</dbReference>
<keyword evidence="1" id="KW-0040">ANK repeat</keyword>
<dbReference type="PROSITE" id="PS50088">
    <property type="entry name" value="ANK_REPEAT"/>
    <property type="match status" value="1"/>
</dbReference>
<comment type="caution">
    <text evidence="2">The sequence shown here is derived from an EMBL/GenBank/DDBJ whole genome shotgun (WGS) entry which is preliminary data.</text>
</comment>
<dbReference type="Pfam" id="PF00023">
    <property type="entry name" value="Ank"/>
    <property type="match status" value="1"/>
</dbReference>
<dbReference type="InterPro" id="IPR002110">
    <property type="entry name" value="Ankyrin_rpt"/>
</dbReference>
<evidence type="ECO:0000313" key="3">
    <source>
        <dbReference type="Proteomes" id="UP001172457"/>
    </source>
</evidence>
<dbReference type="SUPFAM" id="SSF48403">
    <property type="entry name" value="Ankyrin repeat"/>
    <property type="match status" value="1"/>
</dbReference>
<organism evidence="2 3">
    <name type="scientific">Centaurea solstitialis</name>
    <name type="common">yellow star-thistle</name>
    <dbReference type="NCBI Taxonomy" id="347529"/>
    <lineage>
        <taxon>Eukaryota</taxon>
        <taxon>Viridiplantae</taxon>
        <taxon>Streptophyta</taxon>
        <taxon>Embryophyta</taxon>
        <taxon>Tracheophyta</taxon>
        <taxon>Spermatophyta</taxon>
        <taxon>Magnoliopsida</taxon>
        <taxon>eudicotyledons</taxon>
        <taxon>Gunneridae</taxon>
        <taxon>Pentapetalae</taxon>
        <taxon>asterids</taxon>
        <taxon>campanulids</taxon>
        <taxon>Asterales</taxon>
        <taxon>Asteraceae</taxon>
        <taxon>Carduoideae</taxon>
        <taxon>Cardueae</taxon>
        <taxon>Centaureinae</taxon>
        <taxon>Centaurea</taxon>
    </lineage>
</organism>
<sequence>MRGDWGDAKDILDNRRELVRFSINRNNETALHVAAYKGHTLFVNNLVMLMDSIHLELQNSSSNTALCLAAVAGDVAVAKIMVTRHDDLLDIAGSQGMMPLHMAALSGKHDMVKYLYEKSKRMTRGIWTDESRSSVLLACVELELYGE</sequence>
<proteinExistence type="predicted"/>
<name>A0AA38TVZ6_9ASTR</name>
<feature type="repeat" description="ANK" evidence="1">
    <location>
        <begin position="95"/>
        <end position="119"/>
    </location>
</feature>
<dbReference type="InterPro" id="IPR036770">
    <property type="entry name" value="Ankyrin_rpt-contain_sf"/>
</dbReference>
<reference evidence="2" key="1">
    <citation type="submission" date="2023-03" db="EMBL/GenBank/DDBJ databases">
        <title>Chromosome-scale reference genome and RAD-based genetic map of yellow starthistle (Centaurea solstitialis) reveal putative structural variation and QTLs associated with invader traits.</title>
        <authorList>
            <person name="Reatini B."/>
            <person name="Cang F.A."/>
            <person name="Jiang Q."/>
            <person name="Mckibben M.T.W."/>
            <person name="Barker M.S."/>
            <person name="Rieseberg L.H."/>
            <person name="Dlugosch K.M."/>
        </authorList>
    </citation>
    <scope>NUCLEOTIDE SEQUENCE</scope>
    <source>
        <strain evidence="2">CAN-66</strain>
        <tissue evidence="2">Leaf</tissue>
    </source>
</reference>
<dbReference type="PANTHER" id="PTHR24121">
    <property type="entry name" value="NO MECHANORECEPTOR POTENTIAL C, ISOFORM D-RELATED"/>
    <property type="match status" value="1"/>
</dbReference>
<evidence type="ECO:0000313" key="2">
    <source>
        <dbReference type="EMBL" id="KAJ9561970.1"/>
    </source>
</evidence>
<dbReference type="PROSITE" id="PS50297">
    <property type="entry name" value="ANK_REP_REGION"/>
    <property type="match status" value="1"/>
</dbReference>
<dbReference type="EMBL" id="JARYMX010000002">
    <property type="protein sequence ID" value="KAJ9561970.1"/>
    <property type="molecule type" value="Genomic_DNA"/>
</dbReference>
<evidence type="ECO:0000256" key="1">
    <source>
        <dbReference type="PROSITE-ProRule" id="PRU00023"/>
    </source>
</evidence>
<dbReference type="Pfam" id="PF12796">
    <property type="entry name" value="Ank_2"/>
    <property type="match status" value="1"/>
</dbReference>
<protein>
    <submittedName>
        <fullName evidence="2">Uncharacterized protein</fullName>
    </submittedName>
</protein>
<accession>A0AA38TVZ6</accession>